<organism evidence="3 4">
    <name type="scientific">Bremia lactucae</name>
    <name type="common">Lettuce downy mildew</name>
    <dbReference type="NCBI Taxonomy" id="4779"/>
    <lineage>
        <taxon>Eukaryota</taxon>
        <taxon>Sar</taxon>
        <taxon>Stramenopiles</taxon>
        <taxon>Oomycota</taxon>
        <taxon>Peronosporomycetes</taxon>
        <taxon>Peronosporales</taxon>
        <taxon>Peronosporaceae</taxon>
        <taxon>Bremia</taxon>
    </lineage>
</organism>
<protein>
    <recommendedName>
        <fullName evidence="5">RxLR effector protein</fullName>
    </recommendedName>
</protein>
<feature type="signal peptide" evidence="2">
    <location>
        <begin position="1"/>
        <end position="22"/>
    </location>
</feature>
<dbReference type="AlphaFoldDB" id="A0A976IEH0"/>
<keyword evidence="2" id="KW-0732">Signal</keyword>
<name>A0A976IEH0_BRELC</name>
<dbReference type="KEGG" id="blac:94349014"/>
<dbReference type="EMBL" id="SHOA02000016">
    <property type="protein sequence ID" value="TDH68852.1"/>
    <property type="molecule type" value="Genomic_DNA"/>
</dbReference>
<evidence type="ECO:0000313" key="3">
    <source>
        <dbReference type="EMBL" id="TDH68852.1"/>
    </source>
</evidence>
<dbReference type="GeneID" id="94349014"/>
<feature type="region of interest" description="Disordered" evidence="1">
    <location>
        <begin position="38"/>
        <end position="83"/>
    </location>
</feature>
<sequence length="108" mass="12086">MRINRHILLTAPIAFTLMACSGVVTNSKKDYEVESERIASNTYDSAHDGRGLLASWSNNSNKKDDGDSSEDTSSSEIVAKSTRTQYRRRYQRVIKTSGGYKTGQMPYN</sequence>
<dbReference type="Proteomes" id="UP000294530">
    <property type="component" value="Unassembled WGS sequence"/>
</dbReference>
<evidence type="ECO:0008006" key="5">
    <source>
        <dbReference type="Google" id="ProtNLM"/>
    </source>
</evidence>
<proteinExistence type="predicted"/>
<accession>A0A976IEH0</accession>
<feature type="chain" id="PRO_5038122675" description="RxLR effector protein" evidence="2">
    <location>
        <begin position="23"/>
        <end position="108"/>
    </location>
</feature>
<comment type="caution">
    <text evidence="3">The sequence shown here is derived from an EMBL/GenBank/DDBJ whole genome shotgun (WGS) entry which is preliminary data.</text>
</comment>
<keyword evidence="4" id="KW-1185">Reference proteome</keyword>
<dbReference type="PROSITE" id="PS51257">
    <property type="entry name" value="PROKAR_LIPOPROTEIN"/>
    <property type="match status" value="1"/>
</dbReference>
<reference evidence="3 4" key="1">
    <citation type="journal article" date="2021" name="Genome Biol.">
        <title>AFLAP: assembly-free linkage analysis pipeline using k-mers from genome sequencing data.</title>
        <authorList>
            <person name="Fletcher K."/>
            <person name="Zhang L."/>
            <person name="Gil J."/>
            <person name="Han R."/>
            <person name="Cavanaugh K."/>
            <person name="Michelmore R."/>
        </authorList>
    </citation>
    <scope>NUCLEOTIDE SEQUENCE [LARGE SCALE GENOMIC DNA]</scope>
    <source>
        <strain evidence="3 4">SF5</strain>
    </source>
</reference>
<evidence type="ECO:0000256" key="1">
    <source>
        <dbReference type="SAM" id="MobiDB-lite"/>
    </source>
</evidence>
<dbReference type="RefSeq" id="XP_067818351.1">
    <property type="nucleotide sequence ID" value="XM_067963343.1"/>
</dbReference>
<evidence type="ECO:0000256" key="2">
    <source>
        <dbReference type="SAM" id="SignalP"/>
    </source>
</evidence>
<gene>
    <name evidence="3" type="ORF">CCR75_005261</name>
</gene>
<evidence type="ECO:0000313" key="4">
    <source>
        <dbReference type="Proteomes" id="UP000294530"/>
    </source>
</evidence>